<dbReference type="RefSeq" id="WP_187073613.1">
    <property type="nucleotide sequence ID" value="NZ_JACRYL010000042.1"/>
</dbReference>
<dbReference type="Proteomes" id="UP000652755">
    <property type="component" value="Unassembled WGS sequence"/>
</dbReference>
<feature type="domain" description="Helix-turn-helix" evidence="1">
    <location>
        <begin position="69"/>
        <end position="115"/>
    </location>
</feature>
<evidence type="ECO:0000313" key="2">
    <source>
        <dbReference type="EMBL" id="MBC6113194.1"/>
    </source>
</evidence>
<dbReference type="InterPro" id="IPR041657">
    <property type="entry name" value="HTH_17"/>
</dbReference>
<proteinExistence type="predicted"/>
<name>A0ABR7KYI7_9SPHI</name>
<evidence type="ECO:0000313" key="3">
    <source>
        <dbReference type="Proteomes" id="UP000652755"/>
    </source>
</evidence>
<keyword evidence="3" id="KW-1185">Reference proteome</keyword>
<dbReference type="NCBIfam" id="TIGR01764">
    <property type="entry name" value="excise"/>
    <property type="match status" value="1"/>
</dbReference>
<dbReference type="EMBL" id="JACRYL010000042">
    <property type="protein sequence ID" value="MBC6113194.1"/>
    <property type="molecule type" value="Genomic_DNA"/>
</dbReference>
<evidence type="ECO:0000259" key="1">
    <source>
        <dbReference type="Pfam" id="PF12728"/>
    </source>
</evidence>
<gene>
    <name evidence="2" type="ORF">H7U22_22510</name>
</gene>
<accession>A0ABR7KYI7</accession>
<dbReference type="InterPro" id="IPR010093">
    <property type="entry name" value="SinI_DNA-bd"/>
</dbReference>
<organism evidence="2 3">
    <name type="scientific">Pedobacter fastidiosus</name>
    <dbReference type="NCBI Taxonomy" id="2765361"/>
    <lineage>
        <taxon>Bacteria</taxon>
        <taxon>Pseudomonadati</taxon>
        <taxon>Bacteroidota</taxon>
        <taxon>Sphingobacteriia</taxon>
        <taxon>Sphingobacteriales</taxon>
        <taxon>Sphingobacteriaceae</taxon>
        <taxon>Pedobacter</taxon>
    </lineage>
</organism>
<sequence length="185" mass="21229">MSSNITVVRACEHCGCRFKAKKTTTKYCSLKCNRTAYKQKTRNGKIDASNKETALLLPRHYDLAQSKDFLTVKDIALLLDCCRQTVYTLIKSGKITATNALGKKILIPRSQIDKLFLPDDRLPVVPDIQKIMRIEACYHIGEVERKYNISNKALYELIKRHEIPKLKCGKFTYVPKSMIDNLFKI</sequence>
<reference evidence="2 3" key="1">
    <citation type="submission" date="2020-08" db="EMBL/GenBank/DDBJ databases">
        <authorList>
            <person name="Sun Q."/>
            <person name="Inoue M."/>
        </authorList>
    </citation>
    <scope>NUCLEOTIDE SEQUENCE [LARGE SCALE GENOMIC DNA]</scope>
    <source>
        <strain evidence="2 3">CCM 8938</strain>
    </source>
</reference>
<protein>
    <submittedName>
        <fullName evidence="2">Helix-turn-helix domain-containing protein</fullName>
    </submittedName>
</protein>
<comment type="caution">
    <text evidence="2">The sequence shown here is derived from an EMBL/GenBank/DDBJ whole genome shotgun (WGS) entry which is preliminary data.</text>
</comment>
<dbReference type="Pfam" id="PF12728">
    <property type="entry name" value="HTH_17"/>
    <property type="match status" value="1"/>
</dbReference>